<comment type="caution">
    <text evidence="2">The sequence shown here is derived from an EMBL/GenBank/DDBJ whole genome shotgun (WGS) entry which is preliminary data.</text>
</comment>
<keyword evidence="3" id="KW-1185">Reference proteome</keyword>
<gene>
    <name evidence="2" type="ORF">GCM10010211_10130</name>
</gene>
<evidence type="ECO:0000256" key="1">
    <source>
        <dbReference type="SAM" id="MobiDB-lite"/>
    </source>
</evidence>
<organism evidence="2 3">
    <name type="scientific">Streptomyces albospinus</name>
    <dbReference type="NCBI Taxonomy" id="285515"/>
    <lineage>
        <taxon>Bacteria</taxon>
        <taxon>Bacillati</taxon>
        <taxon>Actinomycetota</taxon>
        <taxon>Actinomycetes</taxon>
        <taxon>Kitasatosporales</taxon>
        <taxon>Streptomycetaceae</taxon>
        <taxon>Streptomyces</taxon>
    </lineage>
</organism>
<protein>
    <submittedName>
        <fullName evidence="2">Uncharacterized protein</fullName>
    </submittedName>
</protein>
<dbReference type="Proteomes" id="UP000654471">
    <property type="component" value="Unassembled WGS sequence"/>
</dbReference>
<evidence type="ECO:0000313" key="2">
    <source>
        <dbReference type="EMBL" id="GGU47946.1"/>
    </source>
</evidence>
<accession>A0ABQ2UPT3</accession>
<sequence>MTAATTDAPEDSAGEELLQHPPAEVRYADELAALRAGDDDPRPPGRQLTLRAACRFIAVGAARVRATSSLAATGARPAGPGQKPSGVFCGAVRMDCRPTCG</sequence>
<reference evidence="3" key="1">
    <citation type="journal article" date="2019" name="Int. J. Syst. Evol. Microbiol.">
        <title>The Global Catalogue of Microorganisms (GCM) 10K type strain sequencing project: providing services to taxonomists for standard genome sequencing and annotation.</title>
        <authorList>
            <consortium name="The Broad Institute Genomics Platform"/>
            <consortium name="The Broad Institute Genome Sequencing Center for Infectious Disease"/>
            <person name="Wu L."/>
            <person name="Ma J."/>
        </authorList>
    </citation>
    <scope>NUCLEOTIDE SEQUENCE [LARGE SCALE GENOMIC DNA]</scope>
    <source>
        <strain evidence="3">JCM 3399</strain>
    </source>
</reference>
<name>A0ABQ2UPT3_9ACTN</name>
<evidence type="ECO:0000313" key="3">
    <source>
        <dbReference type="Proteomes" id="UP000654471"/>
    </source>
</evidence>
<feature type="region of interest" description="Disordered" evidence="1">
    <location>
        <begin position="1"/>
        <end position="22"/>
    </location>
</feature>
<dbReference type="EMBL" id="BMRP01000002">
    <property type="protein sequence ID" value="GGU47946.1"/>
    <property type="molecule type" value="Genomic_DNA"/>
</dbReference>
<dbReference type="RefSeq" id="WP_189297036.1">
    <property type="nucleotide sequence ID" value="NZ_BMRP01000002.1"/>
</dbReference>
<proteinExistence type="predicted"/>